<dbReference type="Gene3D" id="3.30.559.10">
    <property type="entry name" value="Chloramphenicol acetyltransferase-like domain"/>
    <property type="match status" value="2"/>
</dbReference>
<dbReference type="InterPro" id="IPR023213">
    <property type="entry name" value="CAT-like_dom_sf"/>
</dbReference>
<name>A0A8H7CMP8_9AGAR</name>
<comment type="caution">
    <text evidence="1">The sequence shown here is derived from an EMBL/GenBank/DDBJ whole genome shotgun (WGS) entry which is preliminary data.</text>
</comment>
<keyword evidence="2" id="KW-1185">Reference proteome</keyword>
<sequence length="484" mass="53975">MESQPQPASPSSGFRSIPCSGVDLGSRHLVHTIGLVINARLDPHRLQATLWQLVEHRFPRAGARLAFRNGVYELQIPEQFDSESPPFVFTVQEYPEIYSGSGRPEIPNVLTGSEPCITPDPELETFFHSPTCPKTPDEFVQHSAPLLHIHVSVFEDLTFLGFLAPHAVFDAVGARTLLDAWTRLLRGEDIHSIPGMAWDAQPFAPFESGPVNVEVQRGWFKADPPLRAQDKREDSPAELDPKDVRRFVRVPKTFLQDAKTKIMDELRAEESGEYVGSGDVLTAWWLKTLYDRRSLVDHTPVHVHVLKNLRDLPVFANDAPLKDPYIHNAISTIPVPPIPAGAFQMESLGMLALRIRRSILAYKADPEAIRADLRWCCAEASRYEVISPCPPGAEHSFQTDWRAAKLADLDFTGAVVGNEGMKTTAHVVFVYPLLCTVLKPYRRGVSRVVMDDADAVWMCETRGEKDWEGIRQAGGVAFTDSSSV</sequence>
<protein>
    <submittedName>
        <fullName evidence="1">Uncharacterized protein</fullName>
    </submittedName>
</protein>
<reference evidence="1" key="1">
    <citation type="submission" date="2020-05" db="EMBL/GenBank/DDBJ databases">
        <title>Mycena genomes resolve the evolution of fungal bioluminescence.</title>
        <authorList>
            <person name="Tsai I.J."/>
        </authorList>
    </citation>
    <scope>NUCLEOTIDE SEQUENCE</scope>
    <source>
        <strain evidence="1">160909Yilan</strain>
    </source>
</reference>
<evidence type="ECO:0000313" key="2">
    <source>
        <dbReference type="Proteomes" id="UP000623467"/>
    </source>
</evidence>
<dbReference type="EMBL" id="JACAZH010000027">
    <property type="protein sequence ID" value="KAF7341607.1"/>
    <property type="molecule type" value="Genomic_DNA"/>
</dbReference>
<dbReference type="AlphaFoldDB" id="A0A8H7CMP8"/>
<organism evidence="1 2">
    <name type="scientific">Mycena sanguinolenta</name>
    <dbReference type="NCBI Taxonomy" id="230812"/>
    <lineage>
        <taxon>Eukaryota</taxon>
        <taxon>Fungi</taxon>
        <taxon>Dikarya</taxon>
        <taxon>Basidiomycota</taxon>
        <taxon>Agaricomycotina</taxon>
        <taxon>Agaricomycetes</taxon>
        <taxon>Agaricomycetidae</taxon>
        <taxon>Agaricales</taxon>
        <taxon>Marasmiineae</taxon>
        <taxon>Mycenaceae</taxon>
        <taxon>Mycena</taxon>
    </lineage>
</organism>
<gene>
    <name evidence="1" type="ORF">MSAN_02058100</name>
</gene>
<accession>A0A8H7CMP8</accession>
<dbReference type="OrthoDB" id="21502at2759"/>
<evidence type="ECO:0000313" key="1">
    <source>
        <dbReference type="EMBL" id="KAF7341607.1"/>
    </source>
</evidence>
<dbReference type="Pfam" id="PF02458">
    <property type="entry name" value="Transferase"/>
    <property type="match status" value="1"/>
</dbReference>
<proteinExistence type="predicted"/>
<dbReference type="Proteomes" id="UP000623467">
    <property type="component" value="Unassembled WGS sequence"/>
</dbReference>